<protein>
    <submittedName>
        <fullName evidence="1">Uncharacterized protein</fullName>
    </submittedName>
</protein>
<dbReference type="EMBL" id="BGPR01002130">
    <property type="protein sequence ID" value="GBM68271.1"/>
    <property type="molecule type" value="Genomic_DNA"/>
</dbReference>
<evidence type="ECO:0000313" key="1">
    <source>
        <dbReference type="EMBL" id="GBM68271.1"/>
    </source>
</evidence>
<comment type="caution">
    <text evidence="1">The sequence shown here is derived from an EMBL/GenBank/DDBJ whole genome shotgun (WGS) entry which is preliminary data.</text>
</comment>
<evidence type="ECO:0000313" key="2">
    <source>
        <dbReference type="Proteomes" id="UP000499080"/>
    </source>
</evidence>
<proteinExistence type="predicted"/>
<dbReference type="OrthoDB" id="8040188at2759"/>
<dbReference type="Proteomes" id="UP000499080">
    <property type="component" value="Unassembled WGS sequence"/>
</dbReference>
<sequence length="136" mass="15780">MWQGLYLEAFRYDPTKDYWLHHKATTGKMNVICKYCRAKTFKCETPGMRCSNAKVKLPSQDQPPEPLHSLMSGVTLESTHFLPIIRKYNACFQMTSFGTTAVVREEGFMPTFKIQGQIYHRFGSLLPFQDRTSQFL</sequence>
<keyword evidence="2" id="KW-1185">Reference proteome</keyword>
<dbReference type="AlphaFoldDB" id="A0A4Y2HS94"/>
<name>A0A4Y2HS94_ARAVE</name>
<reference evidence="1 2" key="1">
    <citation type="journal article" date="2019" name="Sci. Rep.">
        <title>Orb-weaving spider Araneus ventricosus genome elucidates the spidroin gene catalogue.</title>
        <authorList>
            <person name="Kono N."/>
            <person name="Nakamura H."/>
            <person name="Ohtoshi R."/>
            <person name="Moran D.A.P."/>
            <person name="Shinohara A."/>
            <person name="Yoshida Y."/>
            <person name="Fujiwara M."/>
            <person name="Mori M."/>
            <person name="Tomita M."/>
            <person name="Arakawa K."/>
        </authorList>
    </citation>
    <scope>NUCLEOTIDE SEQUENCE [LARGE SCALE GENOMIC DNA]</scope>
</reference>
<dbReference type="PANTHER" id="PTHR45786:SF74">
    <property type="entry name" value="ATP-DEPENDENT DNA HELICASE"/>
    <property type="match status" value="1"/>
</dbReference>
<accession>A0A4Y2HS94</accession>
<organism evidence="1 2">
    <name type="scientific">Araneus ventricosus</name>
    <name type="common">Orbweaver spider</name>
    <name type="synonym">Epeira ventricosa</name>
    <dbReference type="NCBI Taxonomy" id="182803"/>
    <lineage>
        <taxon>Eukaryota</taxon>
        <taxon>Metazoa</taxon>
        <taxon>Ecdysozoa</taxon>
        <taxon>Arthropoda</taxon>
        <taxon>Chelicerata</taxon>
        <taxon>Arachnida</taxon>
        <taxon>Araneae</taxon>
        <taxon>Araneomorphae</taxon>
        <taxon>Entelegynae</taxon>
        <taxon>Araneoidea</taxon>
        <taxon>Araneidae</taxon>
        <taxon>Araneus</taxon>
    </lineage>
</organism>
<dbReference type="PANTHER" id="PTHR45786">
    <property type="entry name" value="DNA BINDING PROTEIN-LIKE"/>
    <property type="match status" value="1"/>
</dbReference>
<gene>
    <name evidence="1" type="ORF">AVEN_88843_1</name>
</gene>